<dbReference type="AlphaFoldDB" id="A0A9Q0GKZ0"/>
<evidence type="ECO:0000313" key="3">
    <source>
        <dbReference type="Proteomes" id="UP001141806"/>
    </source>
</evidence>
<evidence type="ECO:0000256" key="1">
    <source>
        <dbReference type="SAM" id="MobiDB-lite"/>
    </source>
</evidence>
<proteinExistence type="predicted"/>
<name>A0A9Q0GKZ0_9MAGN</name>
<evidence type="ECO:0000313" key="2">
    <source>
        <dbReference type="EMBL" id="KAJ4949761.1"/>
    </source>
</evidence>
<comment type="caution">
    <text evidence="2">The sequence shown here is derived from an EMBL/GenBank/DDBJ whole genome shotgun (WGS) entry which is preliminary data.</text>
</comment>
<dbReference type="EMBL" id="JAMYWD010000402">
    <property type="protein sequence ID" value="KAJ4949761.1"/>
    <property type="molecule type" value="Genomic_DNA"/>
</dbReference>
<dbReference type="Proteomes" id="UP001141806">
    <property type="component" value="Unassembled WGS sequence"/>
</dbReference>
<reference evidence="2" key="1">
    <citation type="journal article" date="2023" name="Plant J.">
        <title>The genome of the king protea, Protea cynaroides.</title>
        <authorList>
            <person name="Chang J."/>
            <person name="Duong T.A."/>
            <person name="Schoeman C."/>
            <person name="Ma X."/>
            <person name="Roodt D."/>
            <person name="Barker N."/>
            <person name="Li Z."/>
            <person name="Van de Peer Y."/>
            <person name="Mizrachi E."/>
        </authorList>
    </citation>
    <scope>NUCLEOTIDE SEQUENCE</scope>
    <source>
        <tissue evidence="2">Young leaves</tissue>
    </source>
</reference>
<organism evidence="2 3">
    <name type="scientific">Protea cynaroides</name>
    <dbReference type="NCBI Taxonomy" id="273540"/>
    <lineage>
        <taxon>Eukaryota</taxon>
        <taxon>Viridiplantae</taxon>
        <taxon>Streptophyta</taxon>
        <taxon>Embryophyta</taxon>
        <taxon>Tracheophyta</taxon>
        <taxon>Spermatophyta</taxon>
        <taxon>Magnoliopsida</taxon>
        <taxon>Proteales</taxon>
        <taxon>Proteaceae</taxon>
        <taxon>Protea</taxon>
    </lineage>
</organism>
<keyword evidence="3" id="KW-1185">Reference proteome</keyword>
<protein>
    <submittedName>
        <fullName evidence="2">Uncharacterized protein</fullName>
    </submittedName>
</protein>
<sequence length="202" mass="21719">MRNSRPQPQRLYSSLSTVTSTALALTASSNSYQYSSYSTAIAIVRSGGPQTLCLSVQLLQSPVLPTKLSIKIVNLGSLSKASLRGWGRFGTQNGLQPWARQELRRQNAPDLASAIIAAERMVDYMEKPTHSHKGETSSKQQNGKGGEQKKGEEHATKAGNKPGKPNKGNGGSFICGGPHRARDCPKKEKWSALIADDGQEGV</sequence>
<accession>A0A9Q0GKZ0</accession>
<feature type="region of interest" description="Disordered" evidence="1">
    <location>
        <begin position="127"/>
        <end position="202"/>
    </location>
</feature>
<feature type="compositionally biased region" description="Basic and acidic residues" evidence="1">
    <location>
        <begin position="180"/>
        <end position="190"/>
    </location>
</feature>
<feature type="compositionally biased region" description="Basic and acidic residues" evidence="1">
    <location>
        <begin position="127"/>
        <end position="136"/>
    </location>
</feature>
<gene>
    <name evidence="2" type="ORF">NE237_011011</name>
</gene>
<dbReference type="OrthoDB" id="1939000at2759"/>
<feature type="compositionally biased region" description="Basic and acidic residues" evidence="1">
    <location>
        <begin position="146"/>
        <end position="156"/>
    </location>
</feature>